<evidence type="ECO:0000313" key="10">
    <source>
        <dbReference type="EMBL" id="KAK8897031.1"/>
    </source>
</evidence>
<evidence type="ECO:0000256" key="7">
    <source>
        <dbReference type="RuleBase" id="RU361162"/>
    </source>
</evidence>
<dbReference type="SMART" id="SM00220">
    <property type="entry name" value="S_TKc"/>
    <property type="match status" value="1"/>
</dbReference>
<dbReference type="InterPro" id="IPR033701">
    <property type="entry name" value="POLO_box_1"/>
</dbReference>
<comment type="caution">
    <text evidence="10">The sequence shown here is derived from an EMBL/GenBank/DDBJ whole genome shotgun (WGS) entry which is preliminary data.</text>
</comment>
<dbReference type="SUPFAM" id="SSF56112">
    <property type="entry name" value="Protein kinase-like (PK-like)"/>
    <property type="match status" value="1"/>
</dbReference>
<comment type="catalytic activity">
    <reaction evidence="7">
        <text>L-threonyl-[protein] + ATP = O-phospho-L-threonyl-[protein] + ADP + H(+)</text>
        <dbReference type="Rhea" id="RHEA:46608"/>
        <dbReference type="Rhea" id="RHEA-COMP:11060"/>
        <dbReference type="Rhea" id="RHEA-COMP:11605"/>
        <dbReference type="ChEBI" id="CHEBI:15378"/>
        <dbReference type="ChEBI" id="CHEBI:30013"/>
        <dbReference type="ChEBI" id="CHEBI:30616"/>
        <dbReference type="ChEBI" id="CHEBI:61977"/>
        <dbReference type="ChEBI" id="CHEBI:456216"/>
        <dbReference type="EC" id="2.7.11.21"/>
    </reaction>
</comment>
<feature type="domain" description="Protein kinase" evidence="8">
    <location>
        <begin position="24"/>
        <end position="285"/>
    </location>
</feature>
<keyword evidence="1 7" id="KW-0723">Serine/threonine-protein kinase</keyword>
<comment type="similarity">
    <text evidence="7">Belongs to the protein kinase superfamily. Ser/Thr protein kinase family. CDC5/Polo subfamily.</text>
</comment>
<dbReference type="PROSITE" id="PS50078">
    <property type="entry name" value="POLO_BOX"/>
    <property type="match status" value="1"/>
</dbReference>
<protein>
    <recommendedName>
        <fullName evidence="7">Serine/threonine-protein kinase PLK</fullName>
        <ecNumber evidence="7">2.7.11.21</ecNumber>
    </recommendedName>
    <alternativeName>
        <fullName evidence="7">Polo-like kinase</fullName>
    </alternativeName>
</protein>
<evidence type="ECO:0000256" key="2">
    <source>
        <dbReference type="ARBA" id="ARBA00022679"/>
    </source>
</evidence>
<dbReference type="InterPro" id="IPR017441">
    <property type="entry name" value="Protein_kinase_ATP_BS"/>
</dbReference>
<dbReference type="Proteomes" id="UP001470230">
    <property type="component" value="Unassembled WGS sequence"/>
</dbReference>
<organism evidence="10 11">
    <name type="scientific">Tritrichomonas musculus</name>
    <dbReference type="NCBI Taxonomy" id="1915356"/>
    <lineage>
        <taxon>Eukaryota</taxon>
        <taxon>Metamonada</taxon>
        <taxon>Parabasalia</taxon>
        <taxon>Tritrichomonadida</taxon>
        <taxon>Tritrichomonadidae</taxon>
        <taxon>Tritrichomonas</taxon>
    </lineage>
</organism>
<dbReference type="Pfam" id="PF00659">
    <property type="entry name" value="POLO_box"/>
    <property type="match status" value="2"/>
</dbReference>
<reference evidence="10 11" key="1">
    <citation type="submission" date="2024-04" db="EMBL/GenBank/DDBJ databases">
        <title>Tritrichomonas musculus Genome.</title>
        <authorList>
            <person name="Alves-Ferreira E."/>
            <person name="Grigg M."/>
            <person name="Lorenzi H."/>
            <person name="Galac M."/>
        </authorList>
    </citation>
    <scope>NUCLEOTIDE SEQUENCE [LARGE SCALE GENOMIC DNA]</scope>
    <source>
        <strain evidence="10 11">EAF2021</strain>
    </source>
</reference>
<evidence type="ECO:0000259" key="9">
    <source>
        <dbReference type="PROSITE" id="PS50078"/>
    </source>
</evidence>
<dbReference type="InterPro" id="IPR008271">
    <property type="entry name" value="Ser/Thr_kinase_AS"/>
</dbReference>
<dbReference type="PROSITE" id="PS00107">
    <property type="entry name" value="PROTEIN_KINASE_ATP"/>
    <property type="match status" value="1"/>
</dbReference>
<dbReference type="CDD" id="cd13118">
    <property type="entry name" value="POLO_box_1"/>
    <property type="match status" value="1"/>
</dbReference>
<dbReference type="EC" id="2.7.11.21" evidence="7"/>
<evidence type="ECO:0000256" key="1">
    <source>
        <dbReference type="ARBA" id="ARBA00022527"/>
    </source>
</evidence>
<dbReference type="SUPFAM" id="SSF82615">
    <property type="entry name" value="Polo-box domain"/>
    <property type="match status" value="2"/>
</dbReference>
<dbReference type="InterPro" id="IPR011009">
    <property type="entry name" value="Kinase-like_dom_sf"/>
</dbReference>
<sequence length="616" mass="70986">MSQPLTHVPDTIIYNRDDGTKNVFVCHEKLGHGGFSEVYRVTIQNTNKAYAMKVISKDRYETPKGRISLEKLKNEIQIQKGLNHPNIVQSKISFSDEFNYYIALEFCPGKSIREYLKKSENGRLTEPETRKILQDVIEGLVYLHNSEIIHHDLKLENFLIGSDGKVKIADFGLSNALKNEDERKHSICGTTNYLSPEVILKKNKGRGFEADIWAIGVATFIMLTGKPPFDGGDKETTYENIKNCRYHFPSKIPLSSEAKDFIKMILKVDPSKRPAAIDLIDHPFLTKYDKDQIQFYKPPQTRQKPQSSIAIQKVQSLPKYSFGINNAFPPKKINNNTNANQRLDNIPLPAQPVSNLYELPRRSSNLNSHIATSRFMNEPDNSARKANLNTLNIDYHQKPLSFIHENNELNAINNSKKNFTIPNHFITKYYFHEENLGYLLGNGTVGVCFYDQTRIVMDPNEEFVQYYKSTNSTPEVINLAAYKRIKLDDNTKKHQEKISLLKKFAKSFKKYQLLYDLEGNDFDPSIPLYNVKYFLKKDGSVLFKLNDKNVQVNFSDYKKMIIFWNTRKMCVYTSHKDKCNLLDMNGIAGMNENCDEHRKLKNAKDMLVILSKKIAQ</sequence>
<dbReference type="Gene3D" id="3.30.1120.30">
    <property type="entry name" value="POLO box domain"/>
    <property type="match status" value="2"/>
</dbReference>
<evidence type="ECO:0000256" key="6">
    <source>
        <dbReference type="PROSITE-ProRule" id="PRU10141"/>
    </source>
</evidence>
<dbReference type="PROSITE" id="PS00108">
    <property type="entry name" value="PROTEIN_KINASE_ST"/>
    <property type="match status" value="1"/>
</dbReference>
<keyword evidence="5 6" id="KW-0067">ATP-binding</keyword>
<dbReference type="Pfam" id="PF00069">
    <property type="entry name" value="Pkinase"/>
    <property type="match status" value="1"/>
</dbReference>
<dbReference type="EMBL" id="JAPFFF010000002">
    <property type="protein sequence ID" value="KAK8897031.1"/>
    <property type="molecule type" value="Genomic_DNA"/>
</dbReference>
<accession>A0ABR2L218</accession>
<name>A0ABR2L218_9EUKA</name>
<dbReference type="InterPro" id="IPR036947">
    <property type="entry name" value="POLO_box_dom_sf"/>
</dbReference>
<keyword evidence="4 7" id="KW-0418">Kinase</keyword>
<dbReference type="PANTHER" id="PTHR24345:SF0">
    <property type="entry name" value="CELL CYCLE SERINE_THREONINE-PROTEIN KINASE CDC5_MSD2"/>
    <property type="match status" value="1"/>
</dbReference>
<dbReference type="InterPro" id="IPR000719">
    <property type="entry name" value="Prot_kinase_dom"/>
</dbReference>
<evidence type="ECO:0000313" key="11">
    <source>
        <dbReference type="Proteomes" id="UP001470230"/>
    </source>
</evidence>
<feature type="binding site" evidence="6">
    <location>
        <position position="53"/>
    </location>
    <ligand>
        <name>ATP</name>
        <dbReference type="ChEBI" id="CHEBI:30616"/>
    </ligand>
</feature>
<gene>
    <name evidence="10" type="ORF">M9Y10_014964</name>
</gene>
<keyword evidence="2 7" id="KW-0808">Transferase</keyword>
<evidence type="ECO:0000256" key="4">
    <source>
        <dbReference type="ARBA" id="ARBA00022777"/>
    </source>
</evidence>
<feature type="domain" description="POLO box" evidence="9">
    <location>
        <begin position="425"/>
        <end position="510"/>
    </location>
</feature>
<dbReference type="PANTHER" id="PTHR24345">
    <property type="entry name" value="SERINE/THREONINE-PROTEIN KINASE PLK"/>
    <property type="match status" value="1"/>
</dbReference>
<keyword evidence="3 6" id="KW-0547">Nucleotide-binding</keyword>
<evidence type="ECO:0000256" key="3">
    <source>
        <dbReference type="ARBA" id="ARBA00022741"/>
    </source>
</evidence>
<dbReference type="Gene3D" id="1.10.510.10">
    <property type="entry name" value="Transferase(Phosphotransferase) domain 1"/>
    <property type="match status" value="1"/>
</dbReference>
<proteinExistence type="inferred from homology"/>
<dbReference type="InterPro" id="IPR000959">
    <property type="entry name" value="POLO_box_dom"/>
</dbReference>
<evidence type="ECO:0000256" key="5">
    <source>
        <dbReference type="ARBA" id="ARBA00022840"/>
    </source>
</evidence>
<dbReference type="PROSITE" id="PS50011">
    <property type="entry name" value="PROTEIN_KINASE_DOM"/>
    <property type="match status" value="1"/>
</dbReference>
<evidence type="ECO:0000259" key="8">
    <source>
        <dbReference type="PROSITE" id="PS50011"/>
    </source>
</evidence>
<keyword evidence="11" id="KW-1185">Reference proteome</keyword>